<protein>
    <recommendedName>
        <fullName evidence="4">Lipoprotein</fullName>
    </recommendedName>
</protein>
<dbReference type="EMBL" id="AFAY01000048">
    <property type="protein sequence ID" value="EGF08979.1"/>
    <property type="molecule type" value="Genomic_DNA"/>
</dbReference>
<dbReference type="HOGENOM" id="CLU_1303523_0_0_4"/>
<evidence type="ECO:0008006" key="4">
    <source>
        <dbReference type="Google" id="ProtNLM"/>
    </source>
</evidence>
<keyword evidence="3" id="KW-1185">Reference proteome</keyword>
<organism evidence="2 3">
    <name type="scientific">Neisseria bacilliformis ATCC BAA-1200</name>
    <dbReference type="NCBI Taxonomy" id="888742"/>
    <lineage>
        <taxon>Bacteria</taxon>
        <taxon>Pseudomonadati</taxon>
        <taxon>Pseudomonadota</taxon>
        <taxon>Betaproteobacteria</taxon>
        <taxon>Neisseriales</taxon>
        <taxon>Neisseriaceae</taxon>
        <taxon>Neisseria</taxon>
    </lineage>
</organism>
<dbReference type="RefSeq" id="WP_007343419.1">
    <property type="nucleotide sequence ID" value="NZ_GL878494.1"/>
</dbReference>
<feature type="chain" id="PRO_5003279357" description="Lipoprotein" evidence="1">
    <location>
        <begin position="24"/>
        <end position="214"/>
    </location>
</feature>
<evidence type="ECO:0000256" key="1">
    <source>
        <dbReference type="SAM" id="SignalP"/>
    </source>
</evidence>
<gene>
    <name evidence="2" type="ORF">HMPREF9123_2414</name>
</gene>
<proteinExistence type="predicted"/>
<name>F2BFA7_9NEIS</name>
<feature type="signal peptide" evidence="1">
    <location>
        <begin position="1"/>
        <end position="23"/>
    </location>
</feature>
<dbReference type="PROSITE" id="PS51257">
    <property type="entry name" value="PROKAR_LIPOPROTEIN"/>
    <property type="match status" value="1"/>
</dbReference>
<reference evidence="2 3" key="1">
    <citation type="submission" date="2011-02" db="EMBL/GenBank/DDBJ databases">
        <authorList>
            <person name="Muzny D."/>
            <person name="Qin X."/>
            <person name="Deng J."/>
            <person name="Jiang H."/>
            <person name="Liu Y."/>
            <person name="Qu J."/>
            <person name="Song X.-Z."/>
            <person name="Zhang L."/>
            <person name="Thornton R."/>
            <person name="Coyle M."/>
            <person name="Francisco L."/>
            <person name="Jackson L."/>
            <person name="Javaid M."/>
            <person name="Korchina V."/>
            <person name="Kovar C."/>
            <person name="Mata R."/>
            <person name="Mathew T."/>
            <person name="Ngo R."/>
            <person name="Nguyen L."/>
            <person name="Nguyen N."/>
            <person name="Okwuonu G."/>
            <person name="Ongeri F."/>
            <person name="Pham C."/>
            <person name="Simmons D."/>
            <person name="Wilczek-Boney K."/>
            <person name="Hale W."/>
            <person name="Jakkamsetti A."/>
            <person name="Pham P."/>
            <person name="Ruth R."/>
            <person name="San Lucas F."/>
            <person name="Warren J."/>
            <person name="Zhang J."/>
            <person name="Zhao Z."/>
            <person name="Zhou C."/>
            <person name="Zhu D."/>
            <person name="Lee S."/>
            <person name="Bess C."/>
            <person name="Blankenburg K."/>
            <person name="Forbes L."/>
            <person name="Fu Q."/>
            <person name="Gubbala S."/>
            <person name="Hirani K."/>
            <person name="Jayaseelan J.C."/>
            <person name="Lara F."/>
            <person name="Munidasa M."/>
            <person name="Palculict T."/>
            <person name="Patil S."/>
            <person name="Pu L.-L."/>
            <person name="Saada N."/>
            <person name="Tang L."/>
            <person name="Weissenberger G."/>
            <person name="Zhu Y."/>
            <person name="Hemphill L."/>
            <person name="Shang Y."/>
            <person name="Youmans B."/>
            <person name="Ayvaz T."/>
            <person name="Ross M."/>
            <person name="Santibanez J."/>
            <person name="Aqrawi P."/>
            <person name="Gross S."/>
            <person name="Joshi V."/>
            <person name="Fowler G."/>
            <person name="Nazareth L."/>
            <person name="Reid J."/>
            <person name="Worley K."/>
            <person name="Petrosino J."/>
            <person name="Highlander S."/>
            <person name="Gibbs R."/>
        </authorList>
    </citation>
    <scope>NUCLEOTIDE SEQUENCE [LARGE SCALE GENOMIC DNA]</scope>
    <source>
        <strain evidence="2 3">ATCC BAA-1200</strain>
    </source>
</reference>
<evidence type="ECO:0000313" key="2">
    <source>
        <dbReference type="EMBL" id="EGF08979.1"/>
    </source>
</evidence>
<comment type="caution">
    <text evidence="2">The sequence shown here is derived from an EMBL/GenBank/DDBJ whole genome shotgun (WGS) entry which is preliminary data.</text>
</comment>
<dbReference type="AlphaFoldDB" id="F2BFA7"/>
<sequence>MKKTALTLAAALVLAACGSSQEASEGNFKKAVAQSGEGRDVCLPVALDVVMPDGQPAFRNTLVGEPLLQYADRDFEGKEINKSAAKQLEILEKEGFYRKAEAERVEGGKKAVEVVSFRLTEKGMEQARGTPRGPLFCLGKQKIGKINWFTTPTPDNGFTVSEVSYQAELDPEKWADKLIKAGGKEWEHLREPHNQTVTLVQTNRGWKDMRDLNR</sequence>
<dbReference type="OrthoDB" id="8601913at2"/>
<accession>F2BFA7</accession>
<dbReference type="Proteomes" id="UP000004105">
    <property type="component" value="Unassembled WGS sequence"/>
</dbReference>
<keyword evidence="1" id="KW-0732">Signal</keyword>
<evidence type="ECO:0000313" key="3">
    <source>
        <dbReference type="Proteomes" id="UP000004105"/>
    </source>
</evidence>